<dbReference type="AlphaFoldDB" id="A0AAI9AHV7"/>
<dbReference type="Gene3D" id="3.30.420.40">
    <property type="match status" value="1"/>
</dbReference>
<protein>
    <submittedName>
        <fullName evidence="3">Uncharacterized protein</fullName>
    </submittedName>
</protein>
<keyword evidence="2" id="KW-1133">Transmembrane helix</keyword>
<feature type="transmembrane region" description="Helical" evidence="2">
    <location>
        <begin position="195"/>
        <end position="217"/>
    </location>
</feature>
<proteinExistence type="predicted"/>
<gene>
    <name evidence="3" type="ORF">CMTB2_06646</name>
</gene>
<dbReference type="EMBL" id="ABCJ01000002">
    <property type="protein sequence ID" value="EDM23911.1"/>
    <property type="molecule type" value="Genomic_DNA"/>
</dbReference>
<accession>A0AAI9AHV7</accession>
<evidence type="ECO:0000256" key="1">
    <source>
        <dbReference type="SAM" id="Coils"/>
    </source>
</evidence>
<keyword evidence="1" id="KW-0175">Coiled coil</keyword>
<comment type="caution">
    <text evidence="3">The sequence shown here is derived from an EMBL/GenBank/DDBJ whole genome shotgun (WGS) entry which is preliminary data.</text>
</comment>
<dbReference type="Proteomes" id="UP000003288">
    <property type="component" value="Unassembled WGS sequence"/>
</dbReference>
<keyword evidence="2" id="KW-0472">Membrane</keyword>
<evidence type="ECO:0000313" key="3">
    <source>
        <dbReference type="EMBL" id="EDM23911.1"/>
    </source>
</evidence>
<keyword evidence="2" id="KW-0812">Transmembrane</keyword>
<evidence type="ECO:0000256" key="2">
    <source>
        <dbReference type="SAM" id="Phobius"/>
    </source>
</evidence>
<reference evidence="3 4" key="1">
    <citation type="journal article" date="2011" name="Stand. Genomic Sci.">
        <title>Draft genome sequence of Caminibacter mediatlanticus strain TB-2, an epsilonproteobacterium isolated from a deep-sea hydrothermal vent.</title>
        <authorList>
            <person name="Giovannelli D."/>
            <person name="Ferriera S."/>
            <person name="Johnson J."/>
            <person name="Kravitz S."/>
            <person name="Perez-Rodriguez I."/>
            <person name="Ricci J."/>
            <person name="O'Brien C."/>
            <person name="Voordeckers J.W."/>
            <person name="Bini E."/>
            <person name="Vetriani C."/>
        </authorList>
    </citation>
    <scope>NUCLEOTIDE SEQUENCE [LARGE SCALE GENOMIC DNA]</scope>
    <source>
        <strain evidence="3 4">TB-2</strain>
    </source>
</reference>
<feature type="coiled-coil region" evidence="1">
    <location>
        <begin position="233"/>
        <end position="267"/>
    </location>
</feature>
<organism evidence="3 4">
    <name type="scientific">Caminibacter mediatlanticus TB-2</name>
    <dbReference type="NCBI Taxonomy" id="391592"/>
    <lineage>
        <taxon>Bacteria</taxon>
        <taxon>Pseudomonadati</taxon>
        <taxon>Campylobacterota</taxon>
        <taxon>Epsilonproteobacteria</taxon>
        <taxon>Nautiliales</taxon>
        <taxon>Nautiliaceae</taxon>
        <taxon>Caminibacter</taxon>
    </lineage>
</organism>
<evidence type="ECO:0000313" key="4">
    <source>
        <dbReference type="Proteomes" id="UP000003288"/>
    </source>
</evidence>
<name>A0AAI9AHV7_9BACT</name>
<dbReference type="RefSeq" id="WP_007473866.1">
    <property type="nucleotide sequence ID" value="NZ_ABCJ01000002.1"/>
</dbReference>
<sequence length="362" mass="42469">MKSKILKKANDIFVVILFDKIFLTYYSDGDLIGMTTISGGLDKIYESLAELKIKGYDEELFKKLITKKGLSIGKYSSNELIVLEKLKKSFSKIASYLTQEINKIKDKYNIIDIDRIFITSEYGDIEGIGEYLESVLDIQVNNFEFYEKYNLDRLPIDPFLFLGMLETHYAYKFDNQEYNFSQFLRKPTFFYRPSGIFLLTSIIVLLALSAYPLYLFINGKIFENKNKFLNSEISNLMKTNIKLNSDLKKLQKQANSLDKRINLIKQEISYIQSFIKDVYKFKFSYLPKSQELVDITYLMNKNKVYAKIIKYNNGIYEIKVFSYKETNIPNLVKDLTDNGFSVDFDKIEYKNGKYNSIIRIKE</sequence>